<dbReference type="AlphaFoldDB" id="A0AAU9CX78"/>
<sequence length="127" mass="14857">MNKYPHYDPAKRDQFLHEFKDRGMLRWFGFYLSDHSAAIHQQKKLEDTQFAQVHHEQMDFGEIADNVSSALIYNQKVVVEKNITEIKDHEPLESAPVIGFIEGCTELGLVINQQEFIYDEIKYLALI</sequence>
<evidence type="ECO:0000313" key="2">
    <source>
        <dbReference type="Proteomes" id="UP001321861"/>
    </source>
</evidence>
<gene>
    <name evidence="1" type="ORF">XA3_10380</name>
</gene>
<accession>A0AAU9CX78</accession>
<protein>
    <recommendedName>
        <fullName evidence="3">DNA-directed RNA polymerase beta subunit</fullName>
    </recommendedName>
</protein>
<evidence type="ECO:0008006" key="3">
    <source>
        <dbReference type="Google" id="ProtNLM"/>
    </source>
</evidence>
<dbReference type="EMBL" id="AP026802">
    <property type="protein sequence ID" value="BDR58597.1"/>
    <property type="molecule type" value="Genomic_DNA"/>
</dbReference>
<evidence type="ECO:0000313" key="1">
    <source>
        <dbReference type="EMBL" id="BDR58597.1"/>
    </source>
</evidence>
<dbReference type="RefSeq" id="WP_317636475.1">
    <property type="nucleotide sequence ID" value="NZ_AP026802.1"/>
</dbReference>
<keyword evidence="2" id="KW-1185">Reference proteome</keyword>
<dbReference type="Proteomes" id="UP001321861">
    <property type="component" value="Chromosome"/>
</dbReference>
<dbReference type="KEGG" id="xap:XA3_10380"/>
<organism evidence="1 2">
    <name type="scientific">Xylocopilactobacillus apicola</name>
    <dbReference type="NCBI Taxonomy" id="2932184"/>
    <lineage>
        <taxon>Bacteria</taxon>
        <taxon>Bacillati</taxon>
        <taxon>Bacillota</taxon>
        <taxon>Bacilli</taxon>
        <taxon>Lactobacillales</taxon>
        <taxon>Lactobacillaceae</taxon>
        <taxon>Xylocopilactobacillus</taxon>
    </lineage>
</organism>
<name>A0AAU9CX78_9LACO</name>
<proteinExistence type="predicted"/>
<reference evidence="1 2" key="1">
    <citation type="journal article" date="2023" name="Microbiol. Spectr.">
        <title>Symbiosis of Carpenter Bees with Uncharacterized Lactic Acid Bacteria Showing NAD Auxotrophy.</title>
        <authorList>
            <person name="Kawasaki S."/>
            <person name="Ozawa K."/>
            <person name="Mori T."/>
            <person name="Yamamoto A."/>
            <person name="Ito M."/>
            <person name="Ohkuma M."/>
            <person name="Sakamoto M."/>
            <person name="Matsutani M."/>
        </authorList>
    </citation>
    <scope>NUCLEOTIDE SEQUENCE [LARGE SCALE GENOMIC DNA]</scope>
    <source>
        <strain evidence="1 2">XA3</strain>
    </source>
</reference>